<comment type="caution">
    <text evidence="1">The sequence shown here is derived from an EMBL/GenBank/DDBJ whole genome shotgun (WGS) entry which is preliminary data.</text>
</comment>
<sequence>MPPDTLPNGGFPTGKESDEKRWFSRHISLPSVNERISRTSFLVFQTAQSADGPGFSLIAPFVLSKRKKRLVPGMSPERSGSFPVPKMESETGQIGIHPLVKKISSGPDFVCLLE</sequence>
<organism evidence="1 2">
    <name type="scientific">Leptospirillum ferriphilum</name>
    <dbReference type="NCBI Taxonomy" id="178606"/>
    <lineage>
        <taxon>Bacteria</taxon>
        <taxon>Pseudomonadati</taxon>
        <taxon>Nitrospirota</taxon>
        <taxon>Nitrospiria</taxon>
        <taxon>Nitrospirales</taxon>
        <taxon>Nitrospiraceae</taxon>
        <taxon>Leptospirillum</taxon>
    </lineage>
</organism>
<reference evidence="1 2" key="1">
    <citation type="submission" date="2014-06" db="EMBL/GenBank/DDBJ databases">
        <title>Draft genome sequence of iron oxidizing acidophile Leptospirillum ferriphilum DSM14647.</title>
        <authorList>
            <person name="Cardenas J.P."/>
            <person name="Lazcano M."/>
            <person name="Ossandon F.J."/>
            <person name="Corbett M."/>
            <person name="Holmes D.S."/>
            <person name="Watkin E."/>
        </authorList>
    </citation>
    <scope>NUCLEOTIDE SEQUENCE [LARGE SCALE GENOMIC DNA]</scope>
    <source>
        <strain evidence="1 2">DSM 14647</strain>
    </source>
</reference>
<dbReference type="Proteomes" id="UP000029452">
    <property type="component" value="Unassembled WGS sequence"/>
</dbReference>
<proteinExistence type="predicted"/>
<evidence type="ECO:0000313" key="1">
    <source>
        <dbReference type="EMBL" id="KGA94922.1"/>
    </source>
</evidence>
<protein>
    <submittedName>
        <fullName evidence="1">Uncharacterized protein</fullName>
    </submittedName>
</protein>
<dbReference type="AlphaFoldDB" id="A0A094WGY9"/>
<gene>
    <name evidence="1" type="ORF">LptCag_2356</name>
</gene>
<name>A0A094WGY9_9BACT</name>
<dbReference type="EMBL" id="JPGK01000001">
    <property type="protein sequence ID" value="KGA94922.1"/>
    <property type="molecule type" value="Genomic_DNA"/>
</dbReference>
<evidence type="ECO:0000313" key="2">
    <source>
        <dbReference type="Proteomes" id="UP000029452"/>
    </source>
</evidence>
<accession>A0A094WGY9</accession>